<evidence type="ECO:0000259" key="1">
    <source>
        <dbReference type="Pfam" id="PF23055"/>
    </source>
</evidence>
<gene>
    <name evidence="2" type="ORF">ECPE_LOCUS1201</name>
</gene>
<reference evidence="4" key="1">
    <citation type="submission" date="2016-06" db="UniProtKB">
        <authorList>
            <consortium name="WormBaseParasite"/>
        </authorList>
    </citation>
    <scope>IDENTIFICATION</scope>
</reference>
<reference evidence="2 3" key="2">
    <citation type="submission" date="2018-11" db="EMBL/GenBank/DDBJ databases">
        <authorList>
            <consortium name="Pathogen Informatics"/>
        </authorList>
    </citation>
    <scope>NUCLEOTIDE SEQUENCE [LARGE SCALE GENOMIC DNA]</scope>
    <source>
        <strain evidence="2 3">Egypt</strain>
    </source>
</reference>
<evidence type="ECO:0000313" key="4">
    <source>
        <dbReference type="WBParaSite" id="ECPE_0000120101-mRNA-1"/>
    </source>
</evidence>
<name>A0A183A2L6_9TREM</name>
<sequence length="85" mass="9833">MRNARSQRPKYVNAVEAISGDRMSAIRDIMLKPPEKKVYDVLKAVILQFYTPSNEERLRYLLARHPIGDTTPSRHRYVECVCGGR</sequence>
<feature type="domain" description="DUF7041" evidence="1">
    <location>
        <begin position="4"/>
        <end position="62"/>
    </location>
</feature>
<dbReference type="InterPro" id="IPR055469">
    <property type="entry name" value="DUF7041"/>
</dbReference>
<dbReference type="AlphaFoldDB" id="A0A183A2L6"/>
<evidence type="ECO:0000313" key="2">
    <source>
        <dbReference type="EMBL" id="VDP34666.1"/>
    </source>
</evidence>
<dbReference type="Proteomes" id="UP000272942">
    <property type="component" value="Unassembled WGS sequence"/>
</dbReference>
<dbReference type="Pfam" id="PF23055">
    <property type="entry name" value="DUF7041"/>
    <property type="match status" value="1"/>
</dbReference>
<dbReference type="WBParaSite" id="ECPE_0000120101-mRNA-1">
    <property type="protein sequence ID" value="ECPE_0000120101-mRNA-1"/>
    <property type="gene ID" value="ECPE_0000120101"/>
</dbReference>
<dbReference type="OrthoDB" id="6262499at2759"/>
<keyword evidence="3" id="KW-1185">Reference proteome</keyword>
<accession>A0A183A2L6</accession>
<proteinExistence type="predicted"/>
<evidence type="ECO:0000313" key="3">
    <source>
        <dbReference type="Proteomes" id="UP000272942"/>
    </source>
</evidence>
<protein>
    <submittedName>
        <fullName evidence="4">Transcriptional regulator</fullName>
    </submittedName>
</protein>
<dbReference type="EMBL" id="UZAN01006162">
    <property type="protein sequence ID" value="VDP34666.1"/>
    <property type="molecule type" value="Genomic_DNA"/>
</dbReference>
<organism evidence="4">
    <name type="scientific">Echinostoma caproni</name>
    <dbReference type="NCBI Taxonomy" id="27848"/>
    <lineage>
        <taxon>Eukaryota</taxon>
        <taxon>Metazoa</taxon>
        <taxon>Spiralia</taxon>
        <taxon>Lophotrochozoa</taxon>
        <taxon>Platyhelminthes</taxon>
        <taxon>Trematoda</taxon>
        <taxon>Digenea</taxon>
        <taxon>Plagiorchiida</taxon>
        <taxon>Echinostomata</taxon>
        <taxon>Echinostomatoidea</taxon>
        <taxon>Echinostomatidae</taxon>
        <taxon>Echinostoma</taxon>
    </lineage>
</organism>